<dbReference type="Pfam" id="PF01648">
    <property type="entry name" value="ACPS"/>
    <property type="match status" value="1"/>
</dbReference>
<dbReference type="RefSeq" id="WP_106062379.1">
    <property type="nucleotide sequence ID" value="NZ_PVXO01000005.1"/>
</dbReference>
<dbReference type="NCBIfam" id="TIGR00516">
    <property type="entry name" value="acpS"/>
    <property type="match status" value="1"/>
</dbReference>
<dbReference type="Gene3D" id="3.90.470.20">
    <property type="entry name" value="4'-phosphopantetheinyl transferase domain"/>
    <property type="match status" value="1"/>
</dbReference>
<evidence type="ECO:0000256" key="1">
    <source>
        <dbReference type="ARBA" id="ARBA00022516"/>
    </source>
</evidence>
<dbReference type="InterPro" id="IPR037143">
    <property type="entry name" value="4-PPantetheinyl_Trfase_dom_sf"/>
</dbReference>
<keyword evidence="1 8" id="KW-0444">Lipid biosynthesis</keyword>
<evidence type="ECO:0000256" key="7">
    <source>
        <dbReference type="ARBA" id="ARBA00023160"/>
    </source>
</evidence>
<comment type="cofactor">
    <cofactor evidence="8">
        <name>Mg(2+)</name>
        <dbReference type="ChEBI" id="CHEBI:18420"/>
    </cofactor>
</comment>
<evidence type="ECO:0000256" key="3">
    <source>
        <dbReference type="ARBA" id="ARBA00022723"/>
    </source>
</evidence>
<keyword evidence="2 8" id="KW-0808">Transferase</keyword>
<sequence length="124" mass="14065">MIKGIGTDIIEIERINKAVKRNSNFLNKIFTDKELEYFKRRNFKGETIAGGFAGKEAVAKAFGTGFRNFNIKDIEILRDDFGKPIVYINGKAEELLKAYGNYKIHISISHSKENAIAYALMEVD</sequence>
<keyword evidence="7 8" id="KW-0275">Fatty acid biosynthesis</keyword>
<keyword evidence="11" id="KW-1185">Reference proteome</keyword>
<dbReference type="SUPFAM" id="SSF56214">
    <property type="entry name" value="4'-phosphopantetheinyl transferase"/>
    <property type="match status" value="1"/>
</dbReference>
<dbReference type="OrthoDB" id="517356at2"/>
<keyword evidence="3 8" id="KW-0479">Metal-binding</keyword>
<comment type="catalytic activity">
    <reaction evidence="8">
        <text>apo-[ACP] + CoA = holo-[ACP] + adenosine 3',5'-bisphosphate + H(+)</text>
        <dbReference type="Rhea" id="RHEA:12068"/>
        <dbReference type="Rhea" id="RHEA-COMP:9685"/>
        <dbReference type="Rhea" id="RHEA-COMP:9690"/>
        <dbReference type="ChEBI" id="CHEBI:15378"/>
        <dbReference type="ChEBI" id="CHEBI:29999"/>
        <dbReference type="ChEBI" id="CHEBI:57287"/>
        <dbReference type="ChEBI" id="CHEBI:58343"/>
        <dbReference type="ChEBI" id="CHEBI:64479"/>
        <dbReference type="EC" id="2.7.8.7"/>
    </reaction>
</comment>
<reference evidence="10 11" key="1">
    <citation type="submission" date="2018-03" db="EMBL/GenBank/DDBJ databases">
        <title>Genome sequence of Clostridium liquoris DSM 100320.</title>
        <authorList>
            <person name="Poehlein A."/>
            <person name="Daniel R."/>
        </authorList>
    </citation>
    <scope>NUCLEOTIDE SEQUENCE [LARGE SCALE GENOMIC DNA]</scope>
    <source>
        <strain evidence="10 11">DSM 100320</strain>
    </source>
</reference>
<dbReference type="EC" id="2.7.8.7" evidence="8"/>
<evidence type="ECO:0000256" key="4">
    <source>
        <dbReference type="ARBA" id="ARBA00022832"/>
    </source>
</evidence>
<evidence type="ECO:0000256" key="6">
    <source>
        <dbReference type="ARBA" id="ARBA00023098"/>
    </source>
</evidence>
<dbReference type="NCBIfam" id="TIGR00556">
    <property type="entry name" value="pantethn_trn"/>
    <property type="match status" value="1"/>
</dbReference>
<comment type="caution">
    <text evidence="10">The sequence shown here is derived from an EMBL/GenBank/DDBJ whole genome shotgun (WGS) entry which is preliminary data.</text>
</comment>
<gene>
    <name evidence="8 10" type="primary">acpS</name>
    <name evidence="10" type="ORF">CLLI_01550</name>
</gene>
<dbReference type="GO" id="GO:0005737">
    <property type="term" value="C:cytoplasm"/>
    <property type="evidence" value="ECO:0007669"/>
    <property type="project" value="UniProtKB-SubCell"/>
</dbReference>
<comment type="subcellular location">
    <subcellularLocation>
        <location evidence="8">Cytoplasm</location>
    </subcellularLocation>
</comment>
<dbReference type="InterPro" id="IPR002582">
    <property type="entry name" value="ACPS"/>
</dbReference>
<dbReference type="AlphaFoldDB" id="A0A2T0B9R5"/>
<feature type="binding site" evidence="8">
    <location>
        <position position="56"/>
    </location>
    <ligand>
        <name>Mg(2+)</name>
        <dbReference type="ChEBI" id="CHEBI:18420"/>
    </ligand>
</feature>
<dbReference type="EMBL" id="PVXO01000005">
    <property type="protein sequence ID" value="PRR80582.1"/>
    <property type="molecule type" value="Genomic_DNA"/>
</dbReference>
<evidence type="ECO:0000259" key="9">
    <source>
        <dbReference type="Pfam" id="PF01648"/>
    </source>
</evidence>
<keyword evidence="6 8" id="KW-0443">Lipid metabolism</keyword>
<keyword evidence="8" id="KW-0963">Cytoplasm</keyword>
<dbReference type="HAMAP" id="MF_00101">
    <property type="entry name" value="AcpS"/>
    <property type="match status" value="1"/>
</dbReference>
<dbReference type="GO" id="GO:0006633">
    <property type="term" value="P:fatty acid biosynthetic process"/>
    <property type="evidence" value="ECO:0007669"/>
    <property type="project" value="UniProtKB-UniRule"/>
</dbReference>
<protein>
    <recommendedName>
        <fullName evidence="8">Holo-[acyl-carrier-protein] synthase</fullName>
        <shortName evidence="8">Holo-ACP synthase</shortName>
        <ecNumber evidence="8">2.7.8.7</ecNumber>
    </recommendedName>
    <alternativeName>
        <fullName evidence="8">4'-phosphopantetheinyl transferase AcpS</fullName>
    </alternativeName>
</protein>
<comment type="function">
    <text evidence="8">Transfers the 4'-phosphopantetheine moiety from coenzyme A to a Ser of acyl-carrier-protein.</text>
</comment>
<accession>A0A2T0B9R5</accession>
<organism evidence="10 11">
    <name type="scientific">Clostridium liquoris</name>
    <dbReference type="NCBI Taxonomy" id="1289519"/>
    <lineage>
        <taxon>Bacteria</taxon>
        <taxon>Bacillati</taxon>
        <taxon>Bacillota</taxon>
        <taxon>Clostridia</taxon>
        <taxon>Eubacteriales</taxon>
        <taxon>Clostridiaceae</taxon>
        <taxon>Clostridium</taxon>
    </lineage>
</organism>
<dbReference type="Proteomes" id="UP000239706">
    <property type="component" value="Unassembled WGS sequence"/>
</dbReference>
<keyword evidence="5 8" id="KW-0460">Magnesium</keyword>
<proteinExistence type="inferred from homology"/>
<comment type="similarity">
    <text evidence="8">Belongs to the P-Pant transferase superfamily. AcpS family.</text>
</comment>
<keyword evidence="4 8" id="KW-0276">Fatty acid metabolism</keyword>
<evidence type="ECO:0000256" key="5">
    <source>
        <dbReference type="ARBA" id="ARBA00022842"/>
    </source>
</evidence>
<evidence type="ECO:0000313" key="10">
    <source>
        <dbReference type="EMBL" id="PRR80582.1"/>
    </source>
</evidence>
<dbReference type="GO" id="GO:0000287">
    <property type="term" value="F:magnesium ion binding"/>
    <property type="evidence" value="ECO:0007669"/>
    <property type="project" value="UniProtKB-UniRule"/>
</dbReference>
<feature type="binding site" evidence="8">
    <location>
        <position position="8"/>
    </location>
    <ligand>
        <name>Mg(2+)</name>
        <dbReference type="ChEBI" id="CHEBI:18420"/>
    </ligand>
</feature>
<dbReference type="InterPro" id="IPR004568">
    <property type="entry name" value="Ppantetheine-prot_Trfase_dom"/>
</dbReference>
<evidence type="ECO:0000256" key="8">
    <source>
        <dbReference type="HAMAP-Rule" id="MF_00101"/>
    </source>
</evidence>
<dbReference type="InterPro" id="IPR008278">
    <property type="entry name" value="4-PPantetheinyl_Trfase_dom"/>
</dbReference>
<feature type="domain" description="4'-phosphopantetheinyl transferase" evidence="9">
    <location>
        <begin position="4"/>
        <end position="99"/>
    </location>
</feature>
<evidence type="ECO:0000313" key="11">
    <source>
        <dbReference type="Proteomes" id="UP000239706"/>
    </source>
</evidence>
<name>A0A2T0B9R5_9CLOT</name>
<evidence type="ECO:0000256" key="2">
    <source>
        <dbReference type="ARBA" id="ARBA00022679"/>
    </source>
</evidence>
<dbReference type="GO" id="GO:0008897">
    <property type="term" value="F:holo-[acyl-carrier-protein] synthase activity"/>
    <property type="evidence" value="ECO:0007669"/>
    <property type="project" value="UniProtKB-UniRule"/>
</dbReference>